<feature type="transmembrane region" description="Helical" evidence="1">
    <location>
        <begin position="50"/>
        <end position="71"/>
    </location>
</feature>
<accession>A0A975Q1A2</accession>
<keyword evidence="1" id="KW-1133">Transmembrane helix</keyword>
<keyword evidence="1" id="KW-0472">Membrane</keyword>
<organism evidence="3 4">
    <name type="scientific">Sphingobium phenoxybenzoativorans</name>
    <dbReference type="NCBI Taxonomy" id="1592790"/>
    <lineage>
        <taxon>Bacteria</taxon>
        <taxon>Pseudomonadati</taxon>
        <taxon>Pseudomonadota</taxon>
        <taxon>Alphaproteobacteria</taxon>
        <taxon>Sphingomonadales</taxon>
        <taxon>Sphingomonadaceae</taxon>
        <taxon>Sphingobium</taxon>
    </lineage>
</organism>
<keyword evidence="1" id="KW-0812">Transmembrane</keyword>
<feature type="transmembrane region" description="Helical" evidence="1">
    <location>
        <begin position="12"/>
        <end position="38"/>
    </location>
</feature>
<gene>
    <name evidence="3" type="ORF">KFK14_19560</name>
</gene>
<name>A0A975Q1A2_9SPHN</name>
<dbReference type="AlphaFoldDB" id="A0A975Q1A2"/>
<feature type="transmembrane region" description="Helical" evidence="1">
    <location>
        <begin position="106"/>
        <end position="128"/>
    </location>
</feature>
<protein>
    <recommendedName>
        <fullName evidence="2">DUF2231 domain-containing protein</fullName>
    </recommendedName>
</protein>
<dbReference type="KEGG" id="spph:KFK14_19560"/>
<sequence>MASITPAGRPLLHPLHAIFTAFPVALFTTGLLTDIAYLQTAEIQWTNFSAWLIFGALIGGGVALLWAVIAALHTCLRRTNMRLFVLLLGLSWLLGLVNAFQHSRDAWSSVGATGLTLSILSALLALAASWMTHSCTLESGA</sequence>
<reference evidence="3" key="1">
    <citation type="submission" date="2021-04" db="EMBL/GenBank/DDBJ databases">
        <title>Isolation of p-tert-butylphenol degrading bacteria Sphingobium phenoxybenzoativorans Tas13 from active sludge.</title>
        <authorList>
            <person name="Li Y."/>
        </authorList>
    </citation>
    <scope>NUCLEOTIDE SEQUENCE</scope>
    <source>
        <strain evidence="3">Tas13</strain>
    </source>
</reference>
<dbReference type="EMBL" id="CP073910">
    <property type="protein sequence ID" value="QUT05172.1"/>
    <property type="molecule type" value="Genomic_DNA"/>
</dbReference>
<evidence type="ECO:0000313" key="4">
    <source>
        <dbReference type="Proteomes" id="UP000681425"/>
    </source>
</evidence>
<dbReference type="Pfam" id="PF09990">
    <property type="entry name" value="DUF2231"/>
    <property type="match status" value="1"/>
</dbReference>
<dbReference type="RefSeq" id="WP_212608862.1">
    <property type="nucleotide sequence ID" value="NZ_CP073910.1"/>
</dbReference>
<evidence type="ECO:0000259" key="2">
    <source>
        <dbReference type="Pfam" id="PF09990"/>
    </source>
</evidence>
<evidence type="ECO:0000313" key="3">
    <source>
        <dbReference type="EMBL" id="QUT05172.1"/>
    </source>
</evidence>
<dbReference type="InterPro" id="IPR019251">
    <property type="entry name" value="DUF2231_TM"/>
</dbReference>
<feature type="transmembrane region" description="Helical" evidence="1">
    <location>
        <begin position="83"/>
        <end position="100"/>
    </location>
</feature>
<evidence type="ECO:0000256" key="1">
    <source>
        <dbReference type="SAM" id="Phobius"/>
    </source>
</evidence>
<feature type="domain" description="DUF2231" evidence="2">
    <location>
        <begin position="13"/>
        <end position="131"/>
    </location>
</feature>
<dbReference type="Proteomes" id="UP000681425">
    <property type="component" value="Chromosome"/>
</dbReference>
<keyword evidence="4" id="KW-1185">Reference proteome</keyword>
<proteinExistence type="predicted"/>